<proteinExistence type="predicted"/>
<name>A0A9P0AJQ6_BEMTA</name>
<feature type="domain" description="Transposable element P transposase-like RNase H" evidence="1">
    <location>
        <begin position="12"/>
        <end position="87"/>
    </location>
</feature>
<organism evidence="2 3">
    <name type="scientific">Bemisia tabaci</name>
    <name type="common">Sweetpotato whitefly</name>
    <name type="synonym">Aleurodes tabaci</name>
    <dbReference type="NCBI Taxonomy" id="7038"/>
    <lineage>
        <taxon>Eukaryota</taxon>
        <taxon>Metazoa</taxon>
        <taxon>Ecdysozoa</taxon>
        <taxon>Arthropoda</taxon>
        <taxon>Hexapoda</taxon>
        <taxon>Insecta</taxon>
        <taxon>Pterygota</taxon>
        <taxon>Neoptera</taxon>
        <taxon>Paraneoptera</taxon>
        <taxon>Hemiptera</taxon>
        <taxon>Sternorrhyncha</taxon>
        <taxon>Aleyrodoidea</taxon>
        <taxon>Aleyrodidae</taxon>
        <taxon>Aleyrodinae</taxon>
        <taxon>Bemisia</taxon>
    </lineage>
</organism>
<dbReference type="EMBL" id="OU963868">
    <property type="protein sequence ID" value="CAH0392762.1"/>
    <property type="molecule type" value="Genomic_DNA"/>
</dbReference>
<dbReference type="AlphaFoldDB" id="A0A9P0AJQ6"/>
<dbReference type="Proteomes" id="UP001152759">
    <property type="component" value="Chromosome 7"/>
</dbReference>
<gene>
    <name evidence="2" type="ORF">BEMITA_LOCUS11236</name>
</gene>
<sequence length="555" mass="64110">MYISGTIRGAADNVDTTVARTVQTFLMSSAFGRMKEVVALYPVKRLTGQQLADYSRKVIALLKRHGLSVIVLISDDNKMNQNMFEELKPFLEENGIKAMYDPVHILKNLRNNLLNKRAFMIPAFQDFPDPSKIQDGEEVFGVMFEDLIRLYQKEADQLLKQAPKLTYKALFPSNLERQKVSLAMKIFDDTTIAALKNNKAEVGTILFLDLFRKWITIFNIKNPFHGIKSRNPLARPFTSENDERLQFLEKFIRWLQHWEHISLTFDTNFLTIDTHKAVLQTTRTMIDIIKIYNRKPNVEYILPGKFQTDNTEHRFSNYRQLCGGNYNVSVQQILEAEKKIRMKSLLGTKSAQYGKIQFRIQNIKELCPQSELENVNPNCAVEMFDSILDHYDENDVSIDKYALLFTGGYAAYQVANQIDCDLCRGFLRTEDTKGNYFQILNRGGLTIPSMQTEIVAQHAHTILHLLRSENYETAFLRATNQKQILMKLTRDVLLLDGNFSEDNVCTCKRSHFDLIDKLLPIFANILLKNYVKEHNDLAARGKYQGKKRKADTLKD</sequence>
<dbReference type="InterPro" id="IPR048365">
    <property type="entry name" value="TNP-like_RNaseH_N"/>
</dbReference>
<evidence type="ECO:0000313" key="2">
    <source>
        <dbReference type="EMBL" id="CAH0392762.1"/>
    </source>
</evidence>
<evidence type="ECO:0000313" key="3">
    <source>
        <dbReference type="Proteomes" id="UP001152759"/>
    </source>
</evidence>
<keyword evidence="3" id="KW-1185">Reference proteome</keyword>
<protein>
    <recommendedName>
        <fullName evidence="1">Transposable element P transposase-like RNase H domain-containing protein</fullName>
    </recommendedName>
</protein>
<reference evidence="2" key="1">
    <citation type="submission" date="2021-12" db="EMBL/GenBank/DDBJ databases">
        <authorList>
            <person name="King R."/>
        </authorList>
    </citation>
    <scope>NUCLEOTIDE SEQUENCE</scope>
</reference>
<accession>A0A9P0AJQ6</accession>
<evidence type="ECO:0000259" key="1">
    <source>
        <dbReference type="Pfam" id="PF21787"/>
    </source>
</evidence>
<dbReference type="Pfam" id="PF21787">
    <property type="entry name" value="TNP-like_RNaseH_N"/>
    <property type="match status" value="1"/>
</dbReference>